<evidence type="ECO:0000313" key="2">
    <source>
        <dbReference type="Proteomes" id="UP000002195"/>
    </source>
</evidence>
<dbReference type="Proteomes" id="UP000002195">
    <property type="component" value="Unassembled WGS sequence"/>
</dbReference>
<dbReference type="HOGENOM" id="CLU_2255236_0_0_1"/>
<comment type="caution">
    <text evidence="1">The sequence shown here is derived from an EMBL/GenBank/DDBJ whole genome shotgun (WGS) entry which is preliminary data.</text>
</comment>
<dbReference type="VEuPathDB" id="AmoebaDB:DDB_G0274929"/>
<dbReference type="EMBL" id="AAFI02000012">
    <property type="protein sequence ID" value="EAL70357.1"/>
    <property type="molecule type" value="Genomic_DNA"/>
</dbReference>
<reference evidence="1 2" key="1">
    <citation type="journal article" date="2005" name="Nature">
        <title>The genome of the social amoeba Dictyostelium discoideum.</title>
        <authorList>
            <consortium name="The Dictyostelium discoideum Sequencing Consortium"/>
            <person name="Eichinger L."/>
            <person name="Pachebat J.A."/>
            <person name="Glockner G."/>
            <person name="Rajandream M.A."/>
            <person name="Sucgang R."/>
            <person name="Berriman M."/>
            <person name="Song J."/>
            <person name="Olsen R."/>
            <person name="Szafranski K."/>
            <person name="Xu Q."/>
            <person name="Tunggal B."/>
            <person name="Kummerfeld S."/>
            <person name="Madera M."/>
            <person name="Konfortov B.A."/>
            <person name="Rivero F."/>
            <person name="Bankier A.T."/>
            <person name="Lehmann R."/>
            <person name="Hamlin N."/>
            <person name="Davies R."/>
            <person name="Gaudet P."/>
            <person name="Fey P."/>
            <person name="Pilcher K."/>
            <person name="Chen G."/>
            <person name="Saunders D."/>
            <person name="Sodergren E."/>
            <person name="Davis P."/>
            <person name="Kerhornou A."/>
            <person name="Nie X."/>
            <person name="Hall N."/>
            <person name="Anjard C."/>
            <person name="Hemphill L."/>
            <person name="Bason N."/>
            <person name="Farbrother P."/>
            <person name="Desany B."/>
            <person name="Just E."/>
            <person name="Morio T."/>
            <person name="Rost R."/>
            <person name="Churcher C."/>
            <person name="Cooper J."/>
            <person name="Haydock S."/>
            <person name="van Driessche N."/>
            <person name="Cronin A."/>
            <person name="Goodhead I."/>
            <person name="Muzny D."/>
            <person name="Mourier T."/>
            <person name="Pain A."/>
            <person name="Lu M."/>
            <person name="Harper D."/>
            <person name="Lindsay R."/>
            <person name="Hauser H."/>
            <person name="James K."/>
            <person name="Quiles M."/>
            <person name="Madan Babu M."/>
            <person name="Saito T."/>
            <person name="Buchrieser C."/>
            <person name="Wardroper A."/>
            <person name="Felder M."/>
            <person name="Thangavelu M."/>
            <person name="Johnson D."/>
            <person name="Knights A."/>
            <person name="Loulseged H."/>
            <person name="Mungall K."/>
            <person name="Oliver K."/>
            <person name="Price C."/>
            <person name="Quail M.A."/>
            <person name="Urushihara H."/>
            <person name="Hernandez J."/>
            <person name="Rabbinowitsch E."/>
            <person name="Steffen D."/>
            <person name="Sanders M."/>
            <person name="Ma J."/>
            <person name="Kohara Y."/>
            <person name="Sharp S."/>
            <person name="Simmonds M."/>
            <person name="Spiegler S."/>
            <person name="Tivey A."/>
            <person name="Sugano S."/>
            <person name="White B."/>
            <person name="Walker D."/>
            <person name="Woodward J."/>
            <person name="Winckler T."/>
            <person name="Tanaka Y."/>
            <person name="Shaulsky G."/>
            <person name="Schleicher M."/>
            <person name="Weinstock G."/>
            <person name="Rosenthal A."/>
            <person name="Cox E.C."/>
            <person name="Chisholm R.L."/>
            <person name="Gibbs R."/>
            <person name="Loomis W.F."/>
            <person name="Platzer M."/>
            <person name="Kay R.R."/>
            <person name="Williams J."/>
            <person name="Dear P.H."/>
            <person name="Noegel A.A."/>
            <person name="Barrell B."/>
            <person name="Kuspa A."/>
        </authorList>
    </citation>
    <scope>NUCLEOTIDE SEQUENCE [LARGE SCALE GENOMIC DNA]</scope>
    <source>
        <strain evidence="1 2">AX4</strain>
    </source>
</reference>
<dbReference type="AlphaFoldDB" id="Q86HS2"/>
<dbReference type="InParanoid" id="Q86HS2"/>
<dbReference type="dictyBase" id="DDB_G0274931"/>
<evidence type="ECO:0000313" key="1">
    <source>
        <dbReference type="EMBL" id="EAL70357.1"/>
    </source>
</evidence>
<organism evidence="1 2">
    <name type="scientific">Dictyostelium discoideum</name>
    <name type="common">Social amoeba</name>
    <dbReference type="NCBI Taxonomy" id="44689"/>
    <lineage>
        <taxon>Eukaryota</taxon>
        <taxon>Amoebozoa</taxon>
        <taxon>Evosea</taxon>
        <taxon>Eumycetozoa</taxon>
        <taxon>Dictyostelia</taxon>
        <taxon>Dictyosteliales</taxon>
        <taxon>Dictyosteliaceae</taxon>
        <taxon>Dictyostelium</taxon>
    </lineage>
</organism>
<gene>
    <name evidence="1" type="ORF">DDB_G0274929</name>
</gene>
<keyword evidence="2" id="KW-1185">Reference proteome</keyword>
<dbReference type="KEGG" id="ddi:DDB_G0274929"/>
<dbReference type="PaxDb" id="44689-DDB0217553"/>
<dbReference type="GeneID" id="8619601"/>
<protein>
    <submittedName>
        <fullName evidence="1">Uncharacterized protein</fullName>
    </submittedName>
</protein>
<dbReference type="RefSeq" id="XP_644172.1">
    <property type="nucleotide sequence ID" value="XM_639080.1"/>
</dbReference>
<proteinExistence type="predicted"/>
<sequence>MNVTIDKNASTKYKFQGSCSYSLFALVIDDSSPSSLTIYTDSNKGMGFDAYAFVAQSYKNSTYSSTLFTISVFSYNGEGEPVLIASNDIVNSTLYLPLKCLGKD</sequence>
<accession>Q555A1</accession>
<name>Q86HS2_DICDI</name>
<accession>Q86HS2</accession>